<feature type="region of interest" description="Disordered" evidence="1">
    <location>
        <begin position="342"/>
        <end position="420"/>
    </location>
</feature>
<keyword evidence="3" id="KW-1185">Reference proteome</keyword>
<feature type="compositionally biased region" description="Polar residues" evidence="1">
    <location>
        <begin position="455"/>
        <end position="465"/>
    </location>
</feature>
<name>A0ABR1KU48_9PEZI</name>
<feature type="region of interest" description="Disordered" evidence="1">
    <location>
        <begin position="137"/>
        <end position="259"/>
    </location>
</feature>
<accession>A0ABR1KU48</accession>
<sequence>MEPSTHKILPPSPQRAQSDSPGRHASPANPVSWPHQNLPHSQHHQQHHQEQHQNEQGLASNLPSRSSSVSPPLNAPSTTPTSTATSTPPVTVHLQPPPPSTHHSGSQSAHSPPPTPPVSAGLPLPLPLFDQAALAVLAQTTGNPPNTPVTPGAFLVSDSGESESDEYEDADEGGSRSDSEREDEVEEEREETTTLSSGDWPHQQLRRSPRSATFVRGESGIAFAEGSRRGSGRKRSSSESIESERGRSRPVDRRQPSYLYRTDSAPARFLRLEGLGSVIIEAPKRAISARASGGVRVVDTRKRGKASKGAGECKQCDYLSSTSMRKPSAGFGERARVKKMLESKQMDPLRTSSPPGDVAAFKDRRLPARPSSMLPTPREYYTPGRGDRSENPSPKAAAGPGRRVPSASSEPWRPSLETLSDPVPTMAARISDFPITPIALDLGALSVIADFDELSPTTPRAQNPRTAIPRARASHSSLNKARRRAAQSSRSSSVSATSIRLRSGSVVTVIPPEQTAWQRTVYVAGPIRLNKFQRKATANADDLEAAAKSKVDGLWPRAPSKPDGIASLDAFQDALDSLDPKATFERRASDECALDDLVQYFEDWGIPTSECEKDTIDSFWLGASDDEGSVSKSNRSSMDSEWHGAPAEAEADREGELVKSTSDRYSTGTTASSLANNRLRVVSGGMGAVEVEMRDEDASSSKRSSRISLRRSPSLRGKNMNSSGSAEKKHKSRGSEGQRTRLRRLVMSAGGIL</sequence>
<feature type="compositionally biased region" description="Polar residues" evidence="1">
    <location>
        <begin position="630"/>
        <end position="639"/>
    </location>
</feature>
<feature type="region of interest" description="Disordered" evidence="1">
    <location>
        <begin position="692"/>
        <end position="753"/>
    </location>
</feature>
<reference evidence="2 3" key="1">
    <citation type="submission" date="2024-04" db="EMBL/GenBank/DDBJ databases">
        <title>Phyllosticta paracitricarpa is synonymous to the EU quarantine fungus P. citricarpa based on phylogenomic analyses.</title>
        <authorList>
            <consortium name="Lawrence Berkeley National Laboratory"/>
            <person name="Van Ingen-Buijs V.A."/>
            <person name="Van Westerhoven A.C."/>
            <person name="Haridas S."/>
            <person name="Skiadas P."/>
            <person name="Martin F."/>
            <person name="Groenewald J.Z."/>
            <person name="Crous P.W."/>
            <person name="Seidl M.F."/>
        </authorList>
    </citation>
    <scope>NUCLEOTIDE SEQUENCE [LARGE SCALE GENOMIC DNA]</scope>
    <source>
        <strain evidence="2 3">CBS 123371</strain>
    </source>
</reference>
<feature type="compositionally biased region" description="Low complexity" evidence="1">
    <location>
        <begin position="140"/>
        <end position="152"/>
    </location>
</feature>
<evidence type="ECO:0000313" key="3">
    <source>
        <dbReference type="Proteomes" id="UP001363622"/>
    </source>
</evidence>
<feature type="compositionally biased region" description="Acidic residues" evidence="1">
    <location>
        <begin position="160"/>
        <end position="172"/>
    </location>
</feature>
<organism evidence="2 3">
    <name type="scientific">Phyllosticta citriasiana</name>
    <dbReference type="NCBI Taxonomy" id="595635"/>
    <lineage>
        <taxon>Eukaryota</taxon>
        <taxon>Fungi</taxon>
        <taxon>Dikarya</taxon>
        <taxon>Ascomycota</taxon>
        <taxon>Pezizomycotina</taxon>
        <taxon>Dothideomycetes</taxon>
        <taxon>Dothideomycetes incertae sedis</taxon>
        <taxon>Botryosphaeriales</taxon>
        <taxon>Phyllostictaceae</taxon>
        <taxon>Phyllosticta</taxon>
    </lineage>
</organism>
<evidence type="ECO:0000256" key="1">
    <source>
        <dbReference type="SAM" id="MobiDB-lite"/>
    </source>
</evidence>
<dbReference type="EMBL" id="JBBPHU010000002">
    <property type="protein sequence ID" value="KAK7521698.1"/>
    <property type="molecule type" value="Genomic_DNA"/>
</dbReference>
<feature type="compositionally biased region" description="Low complexity" evidence="1">
    <location>
        <begin position="486"/>
        <end position="496"/>
    </location>
</feature>
<proteinExistence type="predicted"/>
<feature type="compositionally biased region" description="Basic and acidic residues" evidence="1">
    <location>
        <begin position="242"/>
        <end position="255"/>
    </location>
</feature>
<evidence type="ECO:0000313" key="2">
    <source>
        <dbReference type="EMBL" id="KAK7521698.1"/>
    </source>
</evidence>
<feature type="compositionally biased region" description="Polar residues" evidence="1">
    <location>
        <begin position="101"/>
        <end position="110"/>
    </location>
</feature>
<dbReference type="Proteomes" id="UP001363622">
    <property type="component" value="Unassembled WGS sequence"/>
</dbReference>
<feature type="compositionally biased region" description="Low complexity" evidence="1">
    <location>
        <begin position="54"/>
        <end position="94"/>
    </location>
</feature>
<feature type="region of interest" description="Disordered" evidence="1">
    <location>
        <begin position="455"/>
        <end position="496"/>
    </location>
</feature>
<protein>
    <submittedName>
        <fullName evidence="2">Uncharacterized protein</fullName>
    </submittedName>
</protein>
<feature type="region of interest" description="Disordered" evidence="1">
    <location>
        <begin position="627"/>
        <end position="671"/>
    </location>
</feature>
<feature type="region of interest" description="Disordered" evidence="1">
    <location>
        <begin position="1"/>
        <end position="125"/>
    </location>
</feature>
<feature type="compositionally biased region" description="Acidic residues" evidence="1">
    <location>
        <begin position="180"/>
        <end position="190"/>
    </location>
</feature>
<gene>
    <name evidence="2" type="ORF">IWZ03DRAFT_99782</name>
</gene>
<comment type="caution">
    <text evidence="2">The sequence shown here is derived from an EMBL/GenBank/DDBJ whole genome shotgun (WGS) entry which is preliminary data.</text>
</comment>
<feature type="compositionally biased region" description="Polar residues" evidence="1">
    <location>
        <begin position="659"/>
        <end position="671"/>
    </location>
</feature>